<dbReference type="STRING" id="926550.CLDAP_27880"/>
<gene>
    <name evidence="1" type="ordered locus">CLDAP_27880</name>
</gene>
<dbReference type="Proteomes" id="UP000007880">
    <property type="component" value="Chromosome"/>
</dbReference>
<dbReference type="KEGG" id="cap:CLDAP_27880"/>
<dbReference type="EMBL" id="AP012337">
    <property type="protein sequence ID" value="BAM00828.1"/>
    <property type="molecule type" value="Genomic_DNA"/>
</dbReference>
<dbReference type="AlphaFoldDB" id="I0I6E0"/>
<reference evidence="1 2" key="1">
    <citation type="submission" date="2012-02" db="EMBL/GenBank/DDBJ databases">
        <title>Complete genome sequence of Caldilinea aerophila DSM 14535 (= NBRC 102666).</title>
        <authorList>
            <person name="Oguchi A."/>
            <person name="Hosoyama A."/>
            <person name="Sekine M."/>
            <person name="Fukai R."/>
            <person name="Kato Y."/>
            <person name="Nakamura S."/>
            <person name="Hanada S."/>
            <person name="Yamazaki S."/>
            <person name="Fujita N."/>
        </authorList>
    </citation>
    <scope>NUCLEOTIDE SEQUENCE [LARGE SCALE GENOMIC DNA]</scope>
    <source>
        <strain evidence="2">DSM 14535 / JCM 11387 / NBRC 104270 / STL-6-O1</strain>
    </source>
</reference>
<sequence>MESIHHSFLEQFSLIKTHITCAVGGCDLPLYWIGLYFIRRSQFLFAARNVQLKATPAQAVRLSKNKLEFYHPSPVLAARNMADSPAPDERLSGDRSTPSLHLFDLLLIRYNDDNYTDYCLQRRPDNSVDCCNPASCTWCICESFF</sequence>
<dbReference type="HOGENOM" id="CLU_1783289_0_0_0"/>
<organism evidence="1 2">
    <name type="scientific">Caldilinea aerophila (strain DSM 14535 / JCM 11387 / NBRC 104270 / STL-6-O1)</name>
    <dbReference type="NCBI Taxonomy" id="926550"/>
    <lineage>
        <taxon>Bacteria</taxon>
        <taxon>Bacillati</taxon>
        <taxon>Chloroflexota</taxon>
        <taxon>Caldilineae</taxon>
        <taxon>Caldilineales</taxon>
        <taxon>Caldilineaceae</taxon>
        <taxon>Caldilinea</taxon>
    </lineage>
</organism>
<evidence type="ECO:0000313" key="2">
    <source>
        <dbReference type="Proteomes" id="UP000007880"/>
    </source>
</evidence>
<keyword evidence="2" id="KW-1185">Reference proteome</keyword>
<name>I0I6E0_CALAS</name>
<accession>I0I6E0</accession>
<protein>
    <submittedName>
        <fullName evidence="1">Uncharacterized protein</fullName>
    </submittedName>
</protein>
<proteinExistence type="predicted"/>
<evidence type="ECO:0000313" key="1">
    <source>
        <dbReference type="EMBL" id="BAM00828.1"/>
    </source>
</evidence>